<dbReference type="KEGG" id="gaz:Pan241w_53800"/>
<keyword evidence="1" id="KW-0472">Membrane</keyword>
<dbReference type="Proteomes" id="UP000317171">
    <property type="component" value="Chromosome"/>
</dbReference>
<accession>A0A517RN04</accession>
<dbReference type="InterPro" id="IPR032675">
    <property type="entry name" value="LRR_dom_sf"/>
</dbReference>
<evidence type="ECO:0000313" key="2">
    <source>
        <dbReference type="EMBL" id="QDT45260.1"/>
    </source>
</evidence>
<dbReference type="AlphaFoldDB" id="A0A517RN04"/>
<dbReference type="GO" id="GO:0031146">
    <property type="term" value="P:SCF-dependent proteasomal ubiquitin-dependent protein catabolic process"/>
    <property type="evidence" value="ECO:0007669"/>
    <property type="project" value="TreeGrafter"/>
</dbReference>
<dbReference type="InterPro" id="IPR001611">
    <property type="entry name" value="Leu-rich_rpt"/>
</dbReference>
<sequence>MSSDGESTVVRMSQNNRRILVRRTLIAALILVCSASAYSIFLVVRFHTNVAVFQRYGAYLESASLSKQGEIVRVEYDKTSGPAFIPAPFIRYHRSLFAIYLRHVPQSNPDEINELFDLLQSFPKLEQLYLESFAIDQNRAIAIAQLPKLKVLRLTDCQIEKSALASALHSTGLTHLNLADSKFHEAELEALNNGPTKETLVGLGLSNCKITDQSASIISRLRNLETLVLDGTQITDQSLKILARLPKLKVLILDHTKVTDAGVAYLSSAPHLVELSLSNTSVSDAMLETLKQEIPALRVSDD</sequence>
<keyword evidence="3" id="KW-1185">Reference proteome</keyword>
<name>A0A517RN04_9PLAN</name>
<dbReference type="Gene3D" id="3.80.10.10">
    <property type="entry name" value="Ribonuclease Inhibitor"/>
    <property type="match status" value="1"/>
</dbReference>
<dbReference type="OrthoDB" id="290685at2"/>
<keyword evidence="1" id="KW-1133">Transmembrane helix</keyword>
<reference evidence="2 3" key="1">
    <citation type="submission" date="2019-02" db="EMBL/GenBank/DDBJ databases">
        <title>Deep-cultivation of Planctomycetes and their phenomic and genomic characterization uncovers novel biology.</title>
        <authorList>
            <person name="Wiegand S."/>
            <person name="Jogler M."/>
            <person name="Boedeker C."/>
            <person name="Pinto D."/>
            <person name="Vollmers J."/>
            <person name="Rivas-Marin E."/>
            <person name="Kohn T."/>
            <person name="Peeters S.H."/>
            <person name="Heuer A."/>
            <person name="Rast P."/>
            <person name="Oberbeckmann S."/>
            <person name="Bunk B."/>
            <person name="Jeske O."/>
            <person name="Meyerdierks A."/>
            <person name="Storesund J.E."/>
            <person name="Kallscheuer N."/>
            <person name="Luecker S."/>
            <person name="Lage O.M."/>
            <person name="Pohl T."/>
            <person name="Merkel B.J."/>
            <person name="Hornburger P."/>
            <person name="Mueller R.-W."/>
            <person name="Bruemmer F."/>
            <person name="Labrenz M."/>
            <person name="Spormann A.M."/>
            <person name="Op den Camp H."/>
            <person name="Overmann J."/>
            <person name="Amann R."/>
            <person name="Jetten M.S.M."/>
            <person name="Mascher T."/>
            <person name="Medema M.H."/>
            <person name="Devos D.P."/>
            <person name="Kaster A.-K."/>
            <person name="Ovreas L."/>
            <person name="Rohde M."/>
            <person name="Galperin M.Y."/>
            <person name="Jogler C."/>
        </authorList>
    </citation>
    <scope>NUCLEOTIDE SEQUENCE [LARGE SCALE GENOMIC DNA]</scope>
    <source>
        <strain evidence="2 3">Pan241w</strain>
    </source>
</reference>
<dbReference type="EMBL" id="CP036269">
    <property type="protein sequence ID" value="QDT45260.1"/>
    <property type="molecule type" value="Genomic_DNA"/>
</dbReference>
<dbReference type="PANTHER" id="PTHR13318:SF190">
    <property type="entry name" value="PARTNER OF PAIRED, ISOFORM B"/>
    <property type="match status" value="1"/>
</dbReference>
<dbReference type="SUPFAM" id="SSF52047">
    <property type="entry name" value="RNI-like"/>
    <property type="match status" value="1"/>
</dbReference>
<protein>
    <submittedName>
        <fullName evidence="2">Leucine Rich repeats (2 copies)</fullName>
    </submittedName>
</protein>
<evidence type="ECO:0000313" key="3">
    <source>
        <dbReference type="Proteomes" id="UP000317171"/>
    </source>
</evidence>
<evidence type="ECO:0000256" key="1">
    <source>
        <dbReference type="SAM" id="Phobius"/>
    </source>
</evidence>
<dbReference type="PANTHER" id="PTHR13318">
    <property type="entry name" value="PARTNER OF PAIRED, ISOFORM B-RELATED"/>
    <property type="match status" value="1"/>
</dbReference>
<keyword evidence="1" id="KW-0812">Transmembrane</keyword>
<dbReference type="RefSeq" id="WP_145221557.1">
    <property type="nucleotide sequence ID" value="NZ_CP036269.1"/>
</dbReference>
<organism evidence="2 3">
    <name type="scientific">Gimesia alba</name>
    <dbReference type="NCBI Taxonomy" id="2527973"/>
    <lineage>
        <taxon>Bacteria</taxon>
        <taxon>Pseudomonadati</taxon>
        <taxon>Planctomycetota</taxon>
        <taxon>Planctomycetia</taxon>
        <taxon>Planctomycetales</taxon>
        <taxon>Planctomycetaceae</taxon>
        <taxon>Gimesia</taxon>
    </lineage>
</organism>
<feature type="transmembrane region" description="Helical" evidence="1">
    <location>
        <begin position="20"/>
        <end position="44"/>
    </location>
</feature>
<proteinExistence type="predicted"/>
<dbReference type="Pfam" id="PF13516">
    <property type="entry name" value="LRR_6"/>
    <property type="match status" value="1"/>
</dbReference>
<dbReference type="GO" id="GO:0019005">
    <property type="term" value="C:SCF ubiquitin ligase complex"/>
    <property type="evidence" value="ECO:0007669"/>
    <property type="project" value="TreeGrafter"/>
</dbReference>
<gene>
    <name evidence="2" type="ORF">Pan241w_53800</name>
</gene>